<dbReference type="EMBL" id="DF968181">
    <property type="protein sequence ID" value="GAP40237.1"/>
    <property type="molecule type" value="Genomic_DNA"/>
</dbReference>
<dbReference type="Pfam" id="PF03050">
    <property type="entry name" value="DDE_Tnp_IS66"/>
    <property type="match status" value="1"/>
</dbReference>
<feature type="region of interest" description="Disordered" evidence="1">
    <location>
        <begin position="190"/>
        <end position="213"/>
    </location>
</feature>
<reference evidence="3" key="1">
    <citation type="journal article" date="2015" name="Genome Announc.">
        <title>Draft Genome Sequence of Anaerolineae Strain TC1, a Novel Isolate from a Methanogenic Wastewater Treatment System.</title>
        <authorList>
            <person name="Matsuura N."/>
            <person name="Tourlousse D.M."/>
            <person name="Sun L."/>
            <person name="Toyonaga M."/>
            <person name="Kuroda K."/>
            <person name="Ohashi A."/>
            <person name="Cruz R."/>
            <person name="Yamaguchi T."/>
            <person name="Sekiguchi Y."/>
        </authorList>
    </citation>
    <scope>NUCLEOTIDE SEQUENCE [LARGE SCALE GENOMIC DNA]</scope>
    <source>
        <strain evidence="3">TC1</strain>
    </source>
</reference>
<keyword evidence="4" id="KW-1185">Reference proteome</keyword>
<dbReference type="InterPro" id="IPR004291">
    <property type="entry name" value="Transposase_IS66_central"/>
</dbReference>
<sequence>MLPLERVRETFADVFDHSLAEGTIFDAGQAVAERVAPFNEAIQKHLAEREAVVHFDETGTHINGKLQWFHSASTARLTAYACHPKRGQEATDAIGILPHLHGRAIHDGWKSYFRYATLLHGLCNAHHLRELLFLMERYPQAWEQGLLDLLLEIKQSVDQARDQRTELSPTQLADFDQRYDRLIEQGLQANPLPEADAQSPKKRGRTAKSPPRNLFERLLDHKDAVLAFMYDFKVPFDNNQAERDLRMMKVKLKVSGGFRSDQGAKIFCEVRAYLSTARKNGQRMLAVLRLALDGNPYCPRFVSLSA</sequence>
<feature type="domain" description="Transposase IS66 central" evidence="2">
    <location>
        <begin position="2"/>
        <end position="265"/>
    </location>
</feature>
<gene>
    <name evidence="3" type="ORF">ATC1_13204</name>
</gene>
<evidence type="ECO:0000259" key="2">
    <source>
        <dbReference type="Pfam" id="PF03050"/>
    </source>
</evidence>
<evidence type="ECO:0000313" key="3">
    <source>
        <dbReference type="EMBL" id="GAP40237.1"/>
    </source>
</evidence>
<evidence type="ECO:0000256" key="1">
    <source>
        <dbReference type="SAM" id="MobiDB-lite"/>
    </source>
</evidence>
<accession>A0A0S7BIR4</accession>
<dbReference type="PATRIC" id="fig|1678840.3.peg.1450"/>
<organism evidence="3">
    <name type="scientific">Flexilinea flocculi</name>
    <dbReference type="NCBI Taxonomy" id="1678840"/>
    <lineage>
        <taxon>Bacteria</taxon>
        <taxon>Bacillati</taxon>
        <taxon>Chloroflexota</taxon>
        <taxon>Anaerolineae</taxon>
        <taxon>Anaerolineales</taxon>
        <taxon>Anaerolineaceae</taxon>
        <taxon>Flexilinea</taxon>
    </lineage>
</organism>
<proteinExistence type="predicted"/>
<name>A0A0S7BIR4_9CHLR</name>
<dbReference type="Proteomes" id="UP000053370">
    <property type="component" value="Unassembled WGS sequence"/>
</dbReference>
<dbReference type="AlphaFoldDB" id="A0A0S7BIR4"/>
<dbReference type="InterPro" id="IPR052344">
    <property type="entry name" value="Transposase-related"/>
</dbReference>
<dbReference type="PANTHER" id="PTHR33678:SF1">
    <property type="entry name" value="BLL1576 PROTEIN"/>
    <property type="match status" value="1"/>
</dbReference>
<dbReference type="NCBIfam" id="NF033517">
    <property type="entry name" value="transpos_IS66"/>
    <property type="match status" value="1"/>
</dbReference>
<protein>
    <submittedName>
        <fullName evidence="3">Transposase IS66 family</fullName>
    </submittedName>
</protein>
<dbReference type="PANTHER" id="PTHR33678">
    <property type="entry name" value="BLL1576 PROTEIN"/>
    <property type="match status" value="1"/>
</dbReference>
<evidence type="ECO:0000313" key="4">
    <source>
        <dbReference type="Proteomes" id="UP000053370"/>
    </source>
</evidence>